<protein>
    <submittedName>
        <fullName evidence="2">Uncharacterized protein</fullName>
    </submittedName>
</protein>
<feature type="compositionally biased region" description="Low complexity" evidence="1">
    <location>
        <begin position="381"/>
        <end position="396"/>
    </location>
</feature>
<feature type="compositionally biased region" description="Polar residues" evidence="1">
    <location>
        <begin position="617"/>
        <end position="642"/>
    </location>
</feature>
<organism evidence="2 3">
    <name type="scientific">Mortierella polycephala</name>
    <dbReference type="NCBI Taxonomy" id="41804"/>
    <lineage>
        <taxon>Eukaryota</taxon>
        <taxon>Fungi</taxon>
        <taxon>Fungi incertae sedis</taxon>
        <taxon>Mucoromycota</taxon>
        <taxon>Mortierellomycotina</taxon>
        <taxon>Mortierellomycetes</taxon>
        <taxon>Mortierellales</taxon>
        <taxon>Mortierellaceae</taxon>
        <taxon>Mortierella</taxon>
    </lineage>
</organism>
<feature type="region of interest" description="Disordered" evidence="1">
    <location>
        <begin position="203"/>
        <end position="227"/>
    </location>
</feature>
<feature type="region of interest" description="Disordered" evidence="1">
    <location>
        <begin position="564"/>
        <end position="656"/>
    </location>
</feature>
<feature type="region of interest" description="Disordered" evidence="1">
    <location>
        <begin position="377"/>
        <end position="441"/>
    </location>
</feature>
<feature type="compositionally biased region" description="Low complexity" evidence="1">
    <location>
        <begin position="215"/>
        <end position="227"/>
    </location>
</feature>
<dbReference type="Proteomes" id="UP000726737">
    <property type="component" value="Unassembled WGS sequence"/>
</dbReference>
<feature type="compositionally biased region" description="Basic and acidic residues" evidence="1">
    <location>
        <begin position="335"/>
        <end position="348"/>
    </location>
</feature>
<comment type="caution">
    <text evidence="2">The sequence shown here is derived from an EMBL/GenBank/DDBJ whole genome shotgun (WGS) entry which is preliminary data.</text>
</comment>
<feature type="region of interest" description="Disordered" evidence="1">
    <location>
        <begin position="69"/>
        <end position="100"/>
    </location>
</feature>
<feature type="compositionally biased region" description="Polar residues" evidence="1">
    <location>
        <begin position="91"/>
        <end position="100"/>
    </location>
</feature>
<feature type="compositionally biased region" description="Low complexity" evidence="1">
    <location>
        <begin position="564"/>
        <end position="603"/>
    </location>
</feature>
<accession>A0A9P6U7W6</accession>
<feature type="region of interest" description="Disordered" evidence="1">
    <location>
        <begin position="239"/>
        <end position="348"/>
    </location>
</feature>
<name>A0A9P6U7W6_9FUNG</name>
<feature type="compositionally biased region" description="Low complexity" evidence="1">
    <location>
        <begin position="432"/>
        <end position="441"/>
    </location>
</feature>
<dbReference type="OrthoDB" id="21608at2759"/>
<proteinExistence type="predicted"/>
<sequence>MGRPVGRNLEDEMMTKIRKLFDQILDTVNKENPTYTFDFEQFVDCFDESDHFTKRVFEFLVKETAQRYRSSHPNAQHPAHPRPHTIHHYSGQDSNSGTSDANANVAVIADTSAGGTLVSSRRSNQLRFRAHNLLERDALTRSPSSTSGSPGVNEDTASGASTSGSALRYLMSNQGFGYVGSRRGRINQRMVLSDELLAYQPHSRDLGALPNPNLTSTRSPQSRSSTRTRAFFDSMATTVARGPTSSATESGTTTVPHSVVSSIESRNTPRRGDALERQHAFILRPPSRTNDLSNSMETAPESFRSDPWRSSSGSSFTSEILLPVSVEHTSTRSSSADRRRSEPSRQRQEHLLLAQDARQQQIRRLYVQGLQARGRMRQQQHEQLQQQADQQEQTQQARTSLRQRERTLQQHRQAFRALHGQRSISSEDTHAQEQQQQEQQRYQLQDNGLMLVQPYPGSPSTPTPLLGSTPEDVHANGAVSSTASLSAHVAQMPSEERYSQFSDSTQRGRAAMRSALAAELLIEEDEQVLLTGEISRRRRRRAIRRFPSPNASPDIASDNSSAIISQLQQQQQQQQDHGQDQQPCESISSSVSEAAAPQESASSTLQQETRAEEQDPLRSTNDGDSTQDSITISASDNTSAVATSPPPVPTKTQRDPLATVLVPVTTAAGRSVIWG</sequence>
<feature type="region of interest" description="Disordered" evidence="1">
    <location>
        <begin position="134"/>
        <end position="162"/>
    </location>
</feature>
<evidence type="ECO:0000313" key="3">
    <source>
        <dbReference type="Proteomes" id="UP000726737"/>
    </source>
</evidence>
<dbReference type="AlphaFoldDB" id="A0A9P6U7W6"/>
<feature type="compositionally biased region" description="Basic and acidic residues" evidence="1">
    <location>
        <begin position="270"/>
        <end position="279"/>
    </location>
</feature>
<feature type="compositionally biased region" description="Low complexity" evidence="1">
    <location>
        <begin position="140"/>
        <end position="162"/>
    </location>
</feature>
<reference evidence="2" key="1">
    <citation type="journal article" date="2020" name="Fungal Divers.">
        <title>Resolving the Mortierellaceae phylogeny through synthesis of multi-gene phylogenetics and phylogenomics.</title>
        <authorList>
            <person name="Vandepol N."/>
            <person name="Liber J."/>
            <person name="Desiro A."/>
            <person name="Na H."/>
            <person name="Kennedy M."/>
            <person name="Barry K."/>
            <person name="Grigoriev I.V."/>
            <person name="Miller A.N."/>
            <person name="O'Donnell K."/>
            <person name="Stajich J.E."/>
            <person name="Bonito G."/>
        </authorList>
    </citation>
    <scope>NUCLEOTIDE SEQUENCE</scope>
    <source>
        <strain evidence="2">KOD948</strain>
    </source>
</reference>
<keyword evidence="3" id="KW-1185">Reference proteome</keyword>
<dbReference type="EMBL" id="JAAAJA010000051">
    <property type="protein sequence ID" value="KAG0264419.1"/>
    <property type="molecule type" value="Genomic_DNA"/>
</dbReference>
<evidence type="ECO:0000256" key="1">
    <source>
        <dbReference type="SAM" id="MobiDB-lite"/>
    </source>
</evidence>
<evidence type="ECO:0000313" key="2">
    <source>
        <dbReference type="EMBL" id="KAG0264419.1"/>
    </source>
</evidence>
<feature type="compositionally biased region" description="Polar residues" evidence="1">
    <location>
        <begin position="287"/>
        <end position="297"/>
    </location>
</feature>
<gene>
    <name evidence="2" type="ORF">BG011_006895</name>
</gene>
<feature type="compositionally biased region" description="Polar residues" evidence="1">
    <location>
        <begin position="243"/>
        <end position="266"/>
    </location>
</feature>